<dbReference type="PATRIC" id="fig|932677.3.peg.2249"/>
<accession>A0A0H3KY80</accession>
<organism evidence="9 10">
    <name type="scientific">Pantoea ananatis (strain AJ13355)</name>
    <dbReference type="NCBI Taxonomy" id="932677"/>
    <lineage>
        <taxon>Bacteria</taxon>
        <taxon>Pseudomonadati</taxon>
        <taxon>Pseudomonadota</taxon>
        <taxon>Gammaproteobacteria</taxon>
        <taxon>Enterobacterales</taxon>
        <taxon>Erwiniaceae</taxon>
        <taxon>Pantoea</taxon>
    </lineage>
</organism>
<comment type="subcellular location">
    <subcellularLocation>
        <location evidence="1 8">Cell inner membrane</location>
        <topology evidence="1 8">Multi-pass membrane protein</topology>
    </subcellularLocation>
</comment>
<feature type="transmembrane region" description="Helical" evidence="8">
    <location>
        <begin position="72"/>
        <end position="92"/>
    </location>
</feature>
<dbReference type="EMBL" id="AP012032">
    <property type="protein sequence ID" value="BAK12010.1"/>
    <property type="molecule type" value="Genomic_DNA"/>
</dbReference>
<evidence type="ECO:0000256" key="1">
    <source>
        <dbReference type="ARBA" id="ARBA00004429"/>
    </source>
</evidence>
<proteinExistence type="inferred from homology"/>
<dbReference type="Proteomes" id="UP000006690">
    <property type="component" value="Chromosome"/>
</dbReference>
<evidence type="ECO:0000256" key="6">
    <source>
        <dbReference type="ARBA" id="ARBA00022989"/>
    </source>
</evidence>
<reference evidence="10" key="1">
    <citation type="journal article" date="2012" name="Appl. Microbiol. Biotechnol.">
        <title>The complete genome sequence of Pantoea ananatis AJ13355, an organism with great biotechnological potential.</title>
        <authorList>
            <person name="Hara Y."/>
            <person name="Kadotani N."/>
            <person name="Izui H."/>
            <person name="Katashkina J.I."/>
            <person name="Kuvaeva T.M."/>
            <person name="Andreeva I.G."/>
            <person name="Golubeva L.I."/>
            <person name="Malko D.B."/>
            <person name="Makeev V.J."/>
            <person name="Mashko S.V."/>
            <person name="Kozlov Y.I."/>
        </authorList>
    </citation>
    <scope>NUCLEOTIDE SEQUENCE [LARGE SCALE GENOMIC DNA]</scope>
    <source>
        <strain evidence="10">AJ13355</strain>
    </source>
</reference>
<dbReference type="HAMAP" id="MF_01101">
    <property type="entry name" value="UPF0208"/>
    <property type="match status" value="1"/>
</dbReference>
<keyword evidence="7 8" id="KW-0472">Membrane</keyword>
<feature type="transmembrane region" description="Helical" evidence="8">
    <location>
        <begin position="48"/>
        <end position="66"/>
    </location>
</feature>
<gene>
    <name evidence="9" type="primary">yfbV</name>
    <name evidence="9" type="ordered locus">PAJ_1930</name>
</gene>
<keyword evidence="3 8" id="KW-1003">Cell membrane</keyword>
<evidence type="ECO:0000256" key="4">
    <source>
        <dbReference type="ARBA" id="ARBA00022519"/>
    </source>
</evidence>
<evidence type="ECO:0000256" key="3">
    <source>
        <dbReference type="ARBA" id="ARBA00022475"/>
    </source>
</evidence>
<keyword evidence="6 8" id="KW-1133">Transmembrane helix</keyword>
<sequence>MRRAMANESHTGWFRMFQRGQHYMKTWPNDKRLAPVFPENRVSTATRFAIRFMPPLAVFTLTWQIAMGGQLGPAVATALFACSLPMQGLWWLGKRSVTPLPPTLLRWFHEVRTKLEAAGQAIAPVEGKPTYQALADLLKRAFKQLDRTFLDDL</sequence>
<dbReference type="InterPro" id="IPR007334">
    <property type="entry name" value="UPF0208"/>
</dbReference>
<dbReference type="Pfam" id="PF04217">
    <property type="entry name" value="DUF412"/>
    <property type="match status" value="1"/>
</dbReference>
<dbReference type="GO" id="GO:0005886">
    <property type="term" value="C:plasma membrane"/>
    <property type="evidence" value="ECO:0007669"/>
    <property type="project" value="UniProtKB-SubCell"/>
</dbReference>
<dbReference type="KEGG" id="paj:PAJ_1930"/>
<evidence type="ECO:0000313" key="10">
    <source>
        <dbReference type="Proteomes" id="UP000006690"/>
    </source>
</evidence>
<evidence type="ECO:0000256" key="8">
    <source>
        <dbReference type="HAMAP-Rule" id="MF_01101"/>
    </source>
</evidence>
<evidence type="ECO:0000313" key="9">
    <source>
        <dbReference type="EMBL" id="BAK12010.1"/>
    </source>
</evidence>
<dbReference type="NCBIfam" id="NF002493">
    <property type="entry name" value="PRK01816.1"/>
    <property type="match status" value="1"/>
</dbReference>
<evidence type="ECO:0000256" key="2">
    <source>
        <dbReference type="ARBA" id="ARBA00009474"/>
    </source>
</evidence>
<dbReference type="HOGENOM" id="CLU_128746_0_0_6"/>
<evidence type="ECO:0000256" key="7">
    <source>
        <dbReference type="ARBA" id="ARBA00023136"/>
    </source>
</evidence>
<dbReference type="AlphaFoldDB" id="A0A0H3KY80"/>
<evidence type="ECO:0000256" key="5">
    <source>
        <dbReference type="ARBA" id="ARBA00022692"/>
    </source>
</evidence>
<keyword evidence="4 8" id="KW-0997">Cell inner membrane</keyword>
<name>A0A0H3KY80_PANAA</name>
<comment type="similarity">
    <text evidence="2 8">Belongs to the UPF0208 family.</text>
</comment>
<dbReference type="eggNOG" id="COG3092">
    <property type="taxonomic scope" value="Bacteria"/>
</dbReference>
<keyword evidence="5 8" id="KW-0812">Transmembrane</keyword>
<protein>
    <recommendedName>
        <fullName evidence="8">UPF0208 membrane protein PAJ_1930</fullName>
    </recommendedName>
</protein>